<feature type="domain" description="HTH tetR-type" evidence="3">
    <location>
        <begin position="17"/>
        <end position="64"/>
    </location>
</feature>
<gene>
    <name evidence="4" type="ORF">C5E16_03945</name>
</gene>
<organism evidence="4 5">
    <name type="scientific">Clavibacter michiganensis</name>
    <dbReference type="NCBI Taxonomy" id="28447"/>
    <lineage>
        <taxon>Bacteria</taxon>
        <taxon>Bacillati</taxon>
        <taxon>Actinomycetota</taxon>
        <taxon>Actinomycetes</taxon>
        <taxon>Micrococcales</taxon>
        <taxon>Microbacteriaceae</taxon>
        <taxon>Clavibacter</taxon>
    </lineage>
</organism>
<comment type="caution">
    <text evidence="4">The sequence shown here is derived from an EMBL/GenBank/DDBJ whole genome shotgun (WGS) entry which is preliminary data.</text>
</comment>
<dbReference type="PANTHER" id="PTHR30055">
    <property type="entry name" value="HTH-TYPE TRANSCRIPTIONAL REGULATOR RUTR"/>
    <property type="match status" value="1"/>
</dbReference>
<dbReference type="GO" id="GO:0006355">
    <property type="term" value="P:regulation of DNA-templated transcription"/>
    <property type="evidence" value="ECO:0007669"/>
    <property type="project" value="UniProtKB-ARBA"/>
</dbReference>
<protein>
    <submittedName>
        <fullName evidence="4">TetR/AcrR family transcriptional regulator</fullName>
    </submittedName>
</protein>
<keyword evidence="1" id="KW-0238">DNA-binding</keyword>
<sequence length="254" mass="27478">MRMDNRRAEMLRVRQEIIDAAGALFARLGYEGTTFSRVAREMGRPKSVIGYHLFPSKASLAEAVVSIESARWRLTVEALERAQVPRGVERLLSLVLTCARDVSRRPERAGAVRLRLDLPVLGIEPRDAFDWAGFTRTCLEQEPGLDGAPPAEVEATTELLLDATFGIVLCHATRQGRCTLDARLATLWTSLLQEAGVPGAAALVARVTASPLLLDIAAEVEELLRDTEPLPVHRPGGAPLSSGGARPSGRGTRA</sequence>
<dbReference type="Gene3D" id="1.10.357.10">
    <property type="entry name" value="Tetracycline Repressor, domain 2"/>
    <property type="match status" value="1"/>
</dbReference>
<evidence type="ECO:0000313" key="5">
    <source>
        <dbReference type="Proteomes" id="UP000239241"/>
    </source>
</evidence>
<proteinExistence type="predicted"/>
<feature type="region of interest" description="Disordered" evidence="2">
    <location>
        <begin position="227"/>
        <end position="254"/>
    </location>
</feature>
<dbReference type="InterPro" id="IPR009057">
    <property type="entry name" value="Homeodomain-like_sf"/>
</dbReference>
<dbReference type="Proteomes" id="UP000239241">
    <property type="component" value="Unassembled WGS sequence"/>
</dbReference>
<dbReference type="GO" id="GO:0003677">
    <property type="term" value="F:DNA binding"/>
    <property type="evidence" value="ECO:0007669"/>
    <property type="project" value="UniProtKB-KW"/>
</dbReference>
<evidence type="ECO:0000256" key="2">
    <source>
        <dbReference type="SAM" id="MobiDB-lite"/>
    </source>
</evidence>
<evidence type="ECO:0000256" key="1">
    <source>
        <dbReference type="ARBA" id="ARBA00023125"/>
    </source>
</evidence>
<dbReference type="EMBL" id="PSXY01000004">
    <property type="protein sequence ID" value="PPF70071.1"/>
    <property type="molecule type" value="Genomic_DNA"/>
</dbReference>
<reference evidence="4 5" key="1">
    <citation type="submission" date="2018-02" db="EMBL/GenBank/DDBJ databases">
        <title>Bacteriophage NCPPB3778 and a type I-E CRISPR drive the evolution of the US Biological Select Agent, Rathayibacter toxicus.</title>
        <authorList>
            <person name="Davis E.W.II."/>
            <person name="Tabima J.F."/>
            <person name="Weisberg A.J."/>
            <person name="Lopes L.D."/>
            <person name="Wiseman M.S."/>
            <person name="Wiseman M.S."/>
            <person name="Pupko T."/>
            <person name="Belcher M.S."/>
            <person name="Sechler A.J."/>
            <person name="Tancos M.A."/>
            <person name="Schroeder B.K."/>
            <person name="Murray T.D."/>
            <person name="Luster D.G."/>
            <person name="Schneider W.L."/>
            <person name="Rogers E."/>
            <person name="Andreote F.D."/>
            <person name="Grunwald N.J."/>
            <person name="Putnam M.L."/>
            <person name="Chang J.H."/>
        </authorList>
    </citation>
    <scope>NUCLEOTIDE SEQUENCE [LARGE SCALE GENOMIC DNA]</scope>
    <source>
        <strain evidence="4 5">AY1B3</strain>
    </source>
</reference>
<dbReference type="Pfam" id="PF00440">
    <property type="entry name" value="TetR_N"/>
    <property type="match status" value="1"/>
</dbReference>
<evidence type="ECO:0000313" key="4">
    <source>
        <dbReference type="EMBL" id="PPF70071.1"/>
    </source>
</evidence>
<accession>A0A2S5VWG2</accession>
<dbReference type="AlphaFoldDB" id="A0A2S5VWG2"/>
<dbReference type="InterPro" id="IPR001647">
    <property type="entry name" value="HTH_TetR"/>
</dbReference>
<name>A0A2S5VWG2_9MICO</name>
<evidence type="ECO:0000259" key="3">
    <source>
        <dbReference type="Pfam" id="PF00440"/>
    </source>
</evidence>
<dbReference type="InterPro" id="IPR050109">
    <property type="entry name" value="HTH-type_TetR-like_transc_reg"/>
</dbReference>
<dbReference type="SUPFAM" id="SSF46689">
    <property type="entry name" value="Homeodomain-like"/>
    <property type="match status" value="1"/>
</dbReference>